<evidence type="ECO:0000313" key="2">
    <source>
        <dbReference type="EMBL" id="OVE83526.1"/>
    </source>
</evidence>
<dbReference type="AlphaFoldDB" id="A0A202E5F2"/>
<organism evidence="2 3">
    <name type="scientific">Natronolimnobius baerhuensis</name>
    <dbReference type="NCBI Taxonomy" id="253108"/>
    <lineage>
        <taxon>Archaea</taxon>
        <taxon>Methanobacteriati</taxon>
        <taxon>Methanobacteriota</taxon>
        <taxon>Stenosarchaea group</taxon>
        <taxon>Halobacteria</taxon>
        <taxon>Halobacteriales</taxon>
        <taxon>Natrialbaceae</taxon>
        <taxon>Natronolimnobius</taxon>
    </lineage>
</organism>
<feature type="compositionally biased region" description="Basic and acidic residues" evidence="1">
    <location>
        <begin position="43"/>
        <end position="58"/>
    </location>
</feature>
<reference evidence="2 3" key="1">
    <citation type="submission" date="2017-02" db="EMBL/GenBank/DDBJ databases">
        <title>Natronthermophilus aegyptiacus gen. nov.,sp. nov., an aerobic, extremely halophilic alkalithermophilic archaeon isolated from the athalassohaline Wadi An Natrun, Egypt.</title>
        <authorList>
            <person name="Zhao B."/>
        </authorList>
    </citation>
    <scope>NUCLEOTIDE SEQUENCE [LARGE SCALE GENOMIC DNA]</scope>
    <source>
        <strain evidence="2 3">CGMCC 1.3597</strain>
    </source>
</reference>
<accession>A0A202E5F2</accession>
<comment type="caution">
    <text evidence="2">The sequence shown here is derived from an EMBL/GenBank/DDBJ whole genome shotgun (WGS) entry which is preliminary data.</text>
</comment>
<gene>
    <name evidence="2" type="ORF">B2G88_13875</name>
</gene>
<keyword evidence="3" id="KW-1185">Reference proteome</keyword>
<evidence type="ECO:0000256" key="1">
    <source>
        <dbReference type="SAM" id="MobiDB-lite"/>
    </source>
</evidence>
<name>A0A202E5F2_9EURY</name>
<evidence type="ECO:0000313" key="3">
    <source>
        <dbReference type="Proteomes" id="UP000196084"/>
    </source>
</evidence>
<dbReference type="EMBL" id="MWPH01000003">
    <property type="protein sequence ID" value="OVE83526.1"/>
    <property type="molecule type" value="Genomic_DNA"/>
</dbReference>
<dbReference type="Proteomes" id="UP000196084">
    <property type="component" value="Unassembled WGS sequence"/>
</dbReference>
<sequence>MKIGRSTAAVSEGDGREFATGFSLTSVRQYHPRRSRGVASVSRCRETRKALRQRREWHTTPSRGGLPKAQPIPVPRW</sequence>
<proteinExistence type="predicted"/>
<protein>
    <submittedName>
        <fullName evidence="2">Uncharacterized protein</fullName>
    </submittedName>
</protein>
<feature type="region of interest" description="Disordered" evidence="1">
    <location>
        <begin position="38"/>
        <end position="77"/>
    </location>
</feature>